<feature type="non-terminal residue" evidence="1">
    <location>
        <position position="1"/>
    </location>
</feature>
<keyword evidence="2" id="KW-1185">Reference proteome</keyword>
<organism evidence="1 2">
    <name type="scientific">Catenaria anguillulae PL171</name>
    <dbReference type="NCBI Taxonomy" id="765915"/>
    <lineage>
        <taxon>Eukaryota</taxon>
        <taxon>Fungi</taxon>
        <taxon>Fungi incertae sedis</taxon>
        <taxon>Blastocladiomycota</taxon>
        <taxon>Blastocladiomycetes</taxon>
        <taxon>Blastocladiales</taxon>
        <taxon>Catenariaceae</taxon>
        <taxon>Catenaria</taxon>
    </lineage>
</organism>
<name>A0A1Y2I6H6_9FUNG</name>
<dbReference type="AlphaFoldDB" id="A0A1Y2I6H6"/>
<dbReference type="EMBL" id="MCFL01000002">
    <property type="protein sequence ID" value="ORZ41092.1"/>
    <property type="molecule type" value="Genomic_DNA"/>
</dbReference>
<dbReference type="Proteomes" id="UP000193411">
    <property type="component" value="Unassembled WGS sequence"/>
</dbReference>
<sequence>ASTPNYTRWCSHRSWMVGPPFRLGGMVSTPFLLGSGTVVEIVLTPWLDGAHTVHRRFRQGGWKVKKIYRRSS</sequence>
<reference evidence="1 2" key="1">
    <citation type="submission" date="2016-07" db="EMBL/GenBank/DDBJ databases">
        <title>Pervasive Adenine N6-methylation of Active Genes in Fungi.</title>
        <authorList>
            <consortium name="DOE Joint Genome Institute"/>
            <person name="Mondo S.J."/>
            <person name="Dannebaum R.O."/>
            <person name="Kuo R.C."/>
            <person name="Labutti K."/>
            <person name="Haridas S."/>
            <person name="Kuo A."/>
            <person name="Salamov A."/>
            <person name="Ahrendt S.R."/>
            <person name="Lipzen A."/>
            <person name="Sullivan W."/>
            <person name="Andreopoulos W.B."/>
            <person name="Clum A."/>
            <person name="Lindquist E."/>
            <person name="Daum C."/>
            <person name="Ramamoorthy G.K."/>
            <person name="Gryganskyi A."/>
            <person name="Culley D."/>
            <person name="Magnuson J.K."/>
            <person name="James T.Y."/>
            <person name="O'Malley M.A."/>
            <person name="Stajich J.E."/>
            <person name="Spatafora J.W."/>
            <person name="Visel A."/>
            <person name="Grigoriev I.V."/>
        </authorList>
    </citation>
    <scope>NUCLEOTIDE SEQUENCE [LARGE SCALE GENOMIC DNA]</scope>
    <source>
        <strain evidence="1 2">PL171</strain>
    </source>
</reference>
<gene>
    <name evidence="1" type="ORF">BCR44DRAFT_1424372</name>
</gene>
<accession>A0A1Y2I6H6</accession>
<protein>
    <submittedName>
        <fullName evidence="1">Uncharacterized protein</fullName>
    </submittedName>
</protein>
<evidence type="ECO:0000313" key="2">
    <source>
        <dbReference type="Proteomes" id="UP000193411"/>
    </source>
</evidence>
<proteinExistence type="predicted"/>
<evidence type="ECO:0000313" key="1">
    <source>
        <dbReference type="EMBL" id="ORZ41092.1"/>
    </source>
</evidence>
<comment type="caution">
    <text evidence="1">The sequence shown here is derived from an EMBL/GenBank/DDBJ whole genome shotgun (WGS) entry which is preliminary data.</text>
</comment>